<dbReference type="InterPro" id="IPR014229">
    <property type="entry name" value="Spore_YtfJ"/>
</dbReference>
<reference evidence="1 2" key="1">
    <citation type="submission" date="2021-03" db="EMBL/GenBank/DDBJ databases">
        <title>Assistant Professor.</title>
        <authorList>
            <person name="Huq M.A."/>
        </authorList>
    </citation>
    <scope>NUCLEOTIDE SEQUENCE [LARGE SCALE GENOMIC DNA]</scope>
    <source>
        <strain evidence="1 2">MAH-29</strain>
    </source>
</reference>
<proteinExistence type="predicted"/>
<keyword evidence="2" id="KW-1185">Reference proteome</keyword>
<name>A0ABS3YUK7_9BACT</name>
<evidence type="ECO:0000313" key="2">
    <source>
        <dbReference type="Proteomes" id="UP000677244"/>
    </source>
</evidence>
<sequence length="123" mass="13042">MGTDNFIEKLASQFGQSATVKNVYGEPVHSGNKTIIPVAQIAYGCGGGYEQGKKKLNQLKEPINTTDDTMEEGAGGGGGMYAKAKGVYEITPTCTRFIPASGHKILVTGLLIGFVLRGLFSRK</sequence>
<gene>
    <name evidence="1" type="ORF">J7I42_14910</name>
</gene>
<organism evidence="1 2">
    <name type="scientific">Niastella soli</name>
    <dbReference type="NCBI Taxonomy" id="2821487"/>
    <lineage>
        <taxon>Bacteria</taxon>
        <taxon>Pseudomonadati</taxon>
        <taxon>Bacteroidota</taxon>
        <taxon>Chitinophagia</taxon>
        <taxon>Chitinophagales</taxon>
        <taxon>Chitinophagaceae</taxon>
        <taxon>Niastella</taxon>
    </lineage>
</organism>
<evidence type="ECO:0000313" key="1">
    <source>
        <dbReference type="EMBL" id="MBO9201570.1"/>
    </source>
</evidence>
<protein>
    <recommendedName>
        <fullName evidence="3">Sporulation protein</fullName>
    </recommendedName>
</protein>
<dbReference type="Proteomes" id="UP000677244">
    <property type="component" value="Unassembled WGS sequence"/>
</dbReference>
<dbReference type="EMBL" id="JAGHKO010000004">
    <property type="protein sequence ID" value="MBO9201570.1"/>
    <property type="molecule type" value="Genomic_DNA"/>
</dbReference>
<evidence type="ECO:0008006" key="3">
    <source>
        <dbReference type="Google" id="ProtNLM"/>
    </source>
</evidence>
<comment type="caution">
    <text evidence="1">The sequence shown here is derived from an EMBL/GenBank/DDBJ whole genome shotgun (WGS) entry which is preliminary data.</text>
</comment>
<accession>A0ABS3YUK7</accession>
<dbReference type="RefSeq" id="WP_209139624.1">
    <property type="nucleotide sequence ID" value="NZ_JAGHKO010000004.1"/>
</dbReference>
<dbReference type="Pfam" id="PF09579">
    <property type="entry name" value="Spore_YtfJ"/>
    <property type="match status" value="1"/>
</dbReference>